<organism evidence="1 2">
    <name type="scientific">Deinococcus gobiensis (strain DSM 21396 / JCM 16679 / CGMCC 1.7299 / I-0)</name>
    <dbReference type="NCBI Taxonomy" id="745776"/>
    <lineage>
        <taxon>Bacteria</taxon>
        <taxon>Thermotogati</taxon>
        <taxon>Deinococcota</taxon>
        <taxon>Deinococci</taxon>
        <taxon>Deinococcales</taxon>
        <taxon>Deinococcaceae</taxon>
        <taxon>Deinococcus</taxon>
    </lineage>
</organism>
<dbReference type="eggNOG" id="COG5497">
    <property type="taxonomic scope" value="Bacteria"/>
</dbReference>
<dbReference type="AlphaFoldDB" id="H8GXC1"/>
<dbReference type="PATRIC" id="fig|745776.4.peg.1976"/>
<evidence type="ECO:0000313" key="1">
    <source>
        <dbReference type="EMBL" id="AFD25850.1"/>
    </source>
</evidence>
<dbReference type="HOGENOM" id="CLU_1228270_0_0_0"/>
<dbReference type="EMBL" id="CP002191">
    <property type="protein sequence ID" value="AFD25850.1"/>
    <property type="molecule type" value="Genomic_DNA"/>
</dbReference>
<gene>
    <name evidence="1" type="ordered locus">DGo_CA1923</name>
</gene>
<dbReference type="Proteomes" id="UP000007575">
    <property type="component" value="Chromosome"/>
</dbReference>
<keyword evidence="2" id="KW-1185">Reference proteome</keyword>
<accession>H8GXC1</accession>
<evidence type="ECO:0000313" key="2">
    <source>
        <dbReference type="Proteomes" id="UP000007575"/>
    </source>
</evidence>
<dbReference type="Pfam" id="PF10016">
    <property type="entry name" value="DUF2259"/>
    <property type="match status" value="1"/>
</dbReference>
<reference evidence="1 2" key="1">
    <citation type="journal article" date="2012" name="PLoS ONE">
        <title>Genome sequence and transcriptome analysis of the radioresistant bacterium Deinococcus gobiensis: insights into the extreme environmental adaptations.</title>
        <authorList>
            <person name="Yuan M."/>
            <person name="Chen M."/>
            <person name="Zhang W."/>
            <person name="Lu W."/>
            <person name="Wang J."/>
            <person name="Yang M."/>
            <person name="Zhao P."/>
            <person name="Tang R."/>
            <person name="Li X."/>
            <person name="Hao Y."/>
            <person name="Zhou Z."/>
            <person name="Zhan Y."/>
            <person name="Yu H."/>
            <person name="Teng C."/>
            <person name="Yan Y."/>
            <person name="Ping S."/>
            <person name="Wang Y."/>
            <person name="Lin M."/>
        </authorList>
    </citation>
    <scope>NUCLEOTIDE SEQUENCE [LARGE SCALE GENOMIC DNA]</scope>
    <source>
        <strain evidence="1 2">I-0</strain>
    </source>
</reference>
<proteinExistence type="predicted"/>
<name>H8GXC1_DEIGI</name>
<protein>
    <submittedName>
        <fullName evidence="1">Uncharacterized protein</fullName>
    </submittedName>
</protein>
<sequence length="194" mass="20923">MTRVAFSPDGARVLVLTRQVLDGSGFPEARLTVLDTATGRTLRDRTLTDQTPGATPAGLEAQVLRGEQARLKGWNLWPGRLSVPRYLAPASRVPNWNAGIGAGQTRRVQVTLWSRPVPVDLSVRAGGALPTTFALRVGGQRVATGGLRLPTCAVRFRLDRVDVQGNRALLTVRALRPGFEGPDDLPVFVAVTLR</sequence>
<dbReference type="KEGG" id="dgo:DGo_CA1923"/>
<dbReference type="InterPro" id="IPR018725">
    <property type="entry name" value="DUF2259_secreted"/>
</dbReference>